<gene>
    <name evidence="2" type="ORF">ACFOWM_03310</name>
</gene>
<evidence type="ECO:0000259" key="1">
    <source>
        <dbReference type="Pfam" id="PF02954"/>
    </source>
</evidence>
<sequence>MALHIEILNIQFHIKRLVLKALNKCKTDAEAAKELGISIRSLYLYKKEFKIIKDSKGQLISVKEQEVNAVVFEA</sequence>
<dbReference type="Pfam" id="PF02954">
    <property type="entry name" value="HTH_8"/>
    <property type="match status" value="1"/>
</dbReference>
<dbReference type="RefSeq" id="WP_379707019.1">
    <property type="nucleotide sequence ID" value="NZ_JBHSCZ010000001.1"/>
</dbReference>
<organism evidence="2 3">
    <name type="scientific">Ferruginibacter yonginensis</name>
    <dbReference type="NCBI Taxonomy" id="1310416"/>
    <lineage>
        <taxon>Bacteria</taxon>
        <taxon>Pseudomonadati</taxon>
        <taxon>Bacteroidota</taxon>
        <taxon>Chitinophagia</taxon>
        <taxon>Chitinophagales</taxon>
        <taxon>Chitinophagaceae</taxon>
        <taxon>Ferruginibacter</taxon>
    </lineage>
</organism>
<keyword evidence="3" id="KW-1185">Reference proteome</keyword>
<dbReference type="InterPro" id="IPR002197">
    <property type="entry name" value="HTH_Fis"/>
</dbReference>
<comment type="caution">
    <text evidence="2">The sequence shown here is derived from an EMBL/GenBank/DDBJ whole genome shotgun (WGS) entry which is preliminary data.</text>
</comment>
<accession>A0ABV8QQ77</accession>
<feature type="domain" description="DNA binding HTH" evidence="1">
    <location>
        <begin position="15"/>
        <end position="43"/>
    </location>
</feature>
<name>A0ABV8QQ77_9BACT</name>
<dbReference type="Proteomes" id="UP001595907">
    <property type="component" value="Unassembled WGS sequence"/>
</dbReference>
<protein>
    <submittedName>
        <fullName evidence="2">Helix-turn-helix domain-containing protein</fullName>
    </submittedName>
</protein>
<reference evidence="3" key="1">
    <citation type="journal article" date="2019" name="Int. J. Syst. Evol. Microbiol.">
        <title>The Global Catalogue of Microorganisms (GCM) 10K type strain sequencing project: providing services to taxonomists for standard genome sequencing and annotation.</title>
        <authorList>
            <consortium name="The Broad Institute Genomics Platform"/>
            <consortium name="The Broad Institute Genome Sequencing Center for Infectious Disease"/>
            <person name="Wu L."/>
            <person name="Ma J."/>
        </authorList>
    </citation>
    <scope>NUCLEOTIDE SEQUENCE [LARGE SCALE GENOMIC DNA]</scope>
    <source>
        <strain evidence="3">CECT 8289</strain>
    </source>
</reference>
<evidence type="ECO:0000313" key="3">
    <source>
        <dbReference type="Proteomes" id="UP001595907"/>
    </source>
</evidence>
<dbReference type="EMBL" id="JBHSCZ010000001">
    <property type="protein sequence ID" value="MFC4261892.1"/>
    <property type="molecule type" value="Genomic_DNA"/>
</dbReference>
<evidence type="ECO:0000313" key="2">
    <source>
        <dbReference type="EMBL" id="MFC4261892.1"/>
    </source>
</evidence>
<proteinExistence type="predicted"/>